<sequence length="778" mass="82770">MQSAKPRTRRTPQSTQFTYPLKSRVYDLKTYPVQSPQGATVLIYGHENGVTLIWRGGRKLKASKTAAKDAAQNGGKPEDAVMIIDSDDETPAIPSAPFVDKPEFDDTVTTDASSLADIVQTLDLAFGTAVHHIAVLPMPTCTVEDEAWNGAQILREQIVFAVTCANNDAFVVTLPLTPPSNESKTRPSLKNSLLAGNAGKGAWGETLTQLTGQNKPSEGVAITLVKEQLGSGSSQNRKGSVTRVIVAAHTREASGTLRFWDVSMDATPGTTARVEPFQTEYLPSPLGSISFNPLHLTQLLVVDPAHAVRIYDYSIPSLPADDTSDGPFPTQGSWLVSLYQPFARGTGMSTSRKPVVGAEWMAHGRAVLVLLADGQWGIWDIDNANPTTTTSSGLFTKANSGLRGSAITQFSVSGYLEGNIAGSQPQRNIPTTQKSAPLTVPSAVSSSSTSPEKLAAIKGGVYVSQLPLPRNGLGEESAILWLANNGADHTNPVVCAIPILSRFWDAQLKRTGGNLWNSNLSPSARMLRLTDLSAGLLGERLTSATAIPRSTGSLTDSSTEGKQLPAETLLLGESRLVVIHENEDAFDQAAAAAAAGGGAASASSSTGERRLIPLPARKKARLDLTNGKATAIVAFPRPEQPSSVAFNLSLARPSAGEKLLKPKAAALEGASFDGAGYSQDTNEEDENVADTQETVALSTTAYGSQRSQGRDPGLLFINDLNFAADVEDDKSEAEGRDIEAELMDIMEIDRELEEMESQREEGVGLGTRKRVFFEDGDD</sequence>
<feature type="region of interest" description="Disordered" evidence="1">
    <location>
        <begin position="423"/>
        <end position="445"/>
    </location>
</feature>
<evidence type="ECO:0000313" key="2">
    <source>
        <dbReference type="EMBL" id="KAK3388515.1"/>
    </source>
</evidence>
<dbReference type="AlphaFoldDB" id="A0AAE0NW35"/>
<comment type="caution">
    <text evidence="2">The sequence shown here is derived from an EMBL/GenBank/DDBJ whole genome shotgun (WGS) entry which is preliminary data.</text>
</comment>
<dbReference type="SUPFAM" id="SSF50978">
    <property type="entry name" value="WD40 repeat-like"/>
    <property type="match status" value="1"/>
</dbReference>
<dbReference type="Gene3D" id="2.130.10.10">
    <property type="entry name" value="YVTN repeat-like/Quinoprotein amine dehydrogenase"/>
    <property type="match status" value="1"/>
</dbReference>
<evidence type="ECO:0000256" key="1">
    <source>
        <dbReference type="SAM" id="MobiDB-lite"/>
    </source>
</evidence>
<dbReference type="InterPro" id="IPR015943">
    <property type="entry name" value="WD40/YVTN_repeat-like_dom_sf"/>
</dbReference>
<feature type="compositionally biased region" description="Low complexity" evidence="1">
    <location>
        <begin position="435"/>
        <end position="445"/>
    </location>
</feature>
<proteinExistence type="predicted"/>
<dbReference type="Proteomes" id="UP001281003">
    <property type="component" value="Unassembled WGS sequence"/>
</dbReference>
<gene>
    <name evidence="2" type="ORF">B0T20DRAFT_96737</name>
</gene>
<accession>A0AAE0NW35</accession>
<keyword evidence="3" id="KW-1185">Reference proteome</keyword>
<dbReference type="InterPro" id="IPR036322">
    <property type="entry name" value="WD40_repeat_dom_sf"/>
</dbReference>
<name>A0AAE0NW35_SORBR</name>
<reference evidence="2" key="1">
    <citation type="journal article" date="2023" name="Mol. Phylogenet. Evol.">
        <title>Genome-scale phylogeny and comparative genomics of the fungal order Sordariales.</title>
        <authorList>
            <person name="Hensen N."/>
            <person name="Bonometti L."/>
            <person name="Westerberg I."/>
            <person name="Brannstrom I.O."/>
            <person name="Guillou S."/>
            <person name="Cros-Aarteil S."/>
            <person name="Calhoun S."/>
            <person name="Haridas S."/>
            <person name="Kuo A."/>
            <person name="Mondo S."/>
            <person name="Pangilinan J."/>
            <person name="Riley R."/>
            <person name="LaButti K."/>
            <person name="Andreopoulos B."/>
            <person name="Lipzen A."/>
            <person name="Chen C."/>
            <person name="Yan M."/>
            <person name="Daum C."/>
            <person name="Ng V."/>
            <person name="Clum A."/>
            <person name="Steindorff A."/>
            <person name="Ohm R.A."/>
            <person name="Martin F."/>
            <person name="Silar P."/>
            <person name="Natvig D.O."/>
            <person name="Lalanne C."/>
            <person name="Gautier V."/>
            <person name="Ament-Velasquez S.L."/>
            <person name="Kruys A."/>
            <person name="Hutchinson M.I."/>
            <person name="Powell A.J."/>
            <person name="Barry K."/>
            <person name="Miller A.N."/>
            <person name="Grigoriev I.V."/>
            <person name="Debuchy R."/>
            <person name="Gladieux P."/>
            <person name="Hiltunen Thoren M."/>
            <person name="Johannesson H."/>
        </authorList>
    </citation>
    <scope>NUCLEOTIDE SEQUENCE</scope>
    <source>
        <strain evidence="2">FGSC 1904</strain>
    </source>
</reference>
<dbReference type="EMBL" id="JAUTDP010000015">
    <property type="protein sequence ID" value="KAK3388515.1"/>
    <property type="molecule type" value="Genomic_DNA"/>
</dbReference>
<reference evidence="2" key="2">
    <citation type="submission" date="2023-07" db="EMBL/GenBank/DDBJ databases">
        <authorList>
            <consortium name="Lawrence Berkeley National Laboratory"/>
            <person name="Haridas S."/>
            <person name="Hensen N."/>
            <person name="Bonometti L."/>
            <person name="Westerberg I."/>
            <person name="Brannstrom I.O."/>
            <person name="Guillou S."/>
            <person name="Cros-Aarteil S."/>
            <person name="Calhoun S."/>
            <person name="Kuo A."/>
            <person name="Mondo S."/>
            <person name="Pangilinan J."/>
            <person name="Riley R."/>
            <person name="LaButti K."/>
            <person name="Andreopoulos B."/>
            <person name="Lipzen A."/>
            <person name="Chen C."/>
            <person name="Yanf M."/>
            <person name="Daum C."/>
            <person name="Ng V."/>
            <person name="Clum A."/>
            <person name="Steindorff A."/>
            <person name="Ohm R."/>
            <person name="Martin F."/>
            <person name="Silar P."/>
            <person name="Natvig D."/>
            <person name="Lalanne C."/>
            <person name="Gautier V."/>
            <person name="Ament-velasquez S.L."/>
            <person name="Kruys A."/>
            <person name="Hutchinson M.I."/>
            <person name="Powell A.J."/>
            <person name="Barry K."/>
            <person name="Miller A.N."/>
            <person name="Grigoriev I.V."/>
            <person name="Debuchy R."/>
            <person name="Gladieux P."/>
            <person name="Thoren M.H."/>
            <person name="Johannesson H."/>
        </authorList>
    </citation>
    <scope>NUCLEOTIDE SEQUENCE</scope>
    <source>
        <strain evidence="2">FGSC 1904</strain>
    </source>
</reference>
<organism evidence="2 3">
    <name type="scientific">Sordaria brevicollis</name>
    <dbReference type="NCBI Taxonomy" id="83679"/>
    <lineage>
        <taxon>Eukaryota</taxon>
        <taxon>Fungi</taxon>
        <taxon>Dikarya</taxon>
        <taxon>Ascomycota</taxon>
        <taxon>Pezizomycotina</taxon>
        <taxon>Sordariomycetes</taxon>
        <taxon>Sordariomycetidae</taxon>
        <taxon>Sordariales</taxon>
        <taxon>Sordariaceae</taxon>
        <taxon>Sordaria</taxon>
    </lineage>
</organism>
<feature type="compositionally biased region" description="Polar residues" evidence="1">
    <location>
        <begin position="423"/>
        <end position="434"/>
    </location>
</feature>
<evidence type="ECO:0008006" key="4">
    <source>
        <dbReference type="Google" id="ProtNLM"/>
    </source>
</evidence>
<protein>
    <recommendedName>
        <fullName evidence="4">Nucleoporin NUP37</fullName>
    </recommendedName>
</protein>
<evidence type="ECO:0000313" key="3">
    <source>
        <dbReference type="Proteomes" id="UP001281003"/>
    </source>
</evidence>